<organism evidence="1 2">
    <name type="scientific">Cinnamomum micranthum f. kanehirae</name>
    <dbReference type="NCBI Taxonomy" id="337451"/>
    <lineage>
        <taxon>Eukaryota</taxon>
        <taxon>Viridiplantae</taxon>
        <taxon>Streptophyta</taxon>
        <taxon>Embryophyta</taxon>
        <taxon>Tracheophyta</taxon>
        <taxon>Spermatophyta</taxon>
        <taxon>Magnoliopsida</taxon>
        <taxon>Magnoliidae</taxon>
        <taxon>Laurales</taxon>
        <taxon>Lauraceae</taxon>
        <taxon>Cinnamomum</taxon>
    </lineage>
</organism>
<accession>A0A3S3MYU7</accession>
<dbReference type="Proteomes" id="UP000283530">
    <property type="component" value="Unassembled WGS sequence"/>
</dbReference>
<proteinExistence type="predicted"/>
<reference evidence="1 2" key="1">
    <citation type="journal article" date="2019" name="Nat. Plants">
        <title>Stout camphor tree genome fills gaps in understanding of flowering plant genome evolution.</title>
        <authorList>
            <person name="Chaw S.M."/>
            <person name="Liu Y.C."/>
            <person name="Wu Y.W."/>
            <person name="Wang H.Y."/>
            <person name="Lin C.I."/>
            <person name="Wu C.S."/>
            <person name="Ke H.M."/>
            <person name="Chang L.Y."/>
            <person name="Hsu C.Y."/>
            <person name="Yang H.T."/>
            <person name="Sudianto E."/>
            <person name="Hsu M.H."/>
            <person name="Wu K.P."/>
            <person name="Wang L.N."/>
            <person name="Leebens-Mack J.H."/>
            <person name="Tsai I.J."/>
        </authorList>
    </citation>
    <scope>NUCLEOTIDE SEQUENCE [LARGE SCALE GENOMIC DNA]</scope>
    <source>
        <strain evidence="2">cv. Chaw 1501</strain>
        <tissue evidence="1">Young leaves</tissue>
    </source>
</reference>
<name>A0A3S3MYU7_9MAGN</name>
<dbReference type="STRING" id="337451.A0A3S3MYU7"/>
<sequence>MVRPSGIALCHQQMSLWLQEMMKWYICGISKHCVDGGQKLAITVEAAVEGPSLPPTPSKEAGAPTINSANGVLQSGYHALLAAIALLAMVVMV</sequence>
<evidence type="ECO:0000313" key="2">
    <source>
        <dbReference type="Proteomes" id="UP000283530"/>
    </source>
</evidence>
<keyword evidence="2" id="KW-1185">Reference proteome</keyword>
<dbReference type="EMBL" id="QPKB01000004">
    <property type="protein sequence ID" value="RWR82149.1"/>
    <property type="molecule type" value="Genomic_DNA"/>
</dbReference>
<gene>
    <name evidence="1" type="ORF">CKAN_01086000</name>
</gene>
<comment type="caution">
    <text evidence="1">The sequence shown here is derived from an EMBL/GenBank/DDBJ whole genome shotgun (WGS) entry which is preliminary data.</text>
</comment>
<dbReference type="AlphaFoldDB" id="A0A3S3MYU7"/>
<protein>
    <submittedName>
        <fullName evidence="1">Stellacyanin-like protein</fullName>
    </submittedName>
</protein>
<evidence type="ECO:0000313" key="1">
    <source>
        <dbReference type="EMBL" id="RWR82149.1"/>
    </source>
</evidence>